<dbReference type="OrthoDB" id="6900970at2"/>
<gene>
    <name evidence="1" type="ORF">DNK06_13830</name>
</gene>
<name>A0A4Q9QMF2_9GAMM</name>
<dbReference type="RefSeq" id="WP_131180582.1">
    <property type="nucleotide sequence ID" value="NZ_QJUI01000011.1"/>
</dbReference>
<reference evidence="1 2" key="1">
    <citation type="submission" date="2018-06" db="EMBL/GenBank/DDBJ databases">
        <title>Three novel Pseudomonas species isolated from symptomatic oak.</title>
        <authorList>
            <person name="Bueno-Gonzalez V."/>
            <person name="Brady C."/>
        </authorList>
    </citation>
    <scope>NUCLEOTIDE SEQUENCE [LARGE SCALE GENOMIC DNA]</scope>
    <source>
        <strain evidence="1 2">P9A</strain>
    </source>
</reference>
<proteinExistence type="predicted"/>
<protein>
    <submittedName>
        <fullName evidence="1">Uncharacterized protein</fullName>
    </submittedName>
</protein>
<dbReference type="Proteomes" id="UP000292302">
    <property type="component" value="Unassembled WGS sequence"/>
</dbReference>
<keyword evidence="2" id="KW-1185">Reference proteome</keyword>
<sequence>MLDAYFVVSHSSGNIIRVTRRNARPADSATVTHVYASLNHLECYERLFAAGQDLISVDNVLHGEAEHSTNYIR</sequence>
<comment type="caution">
    <text evidence="1">The sequence shown here is derived from an EMBL/GenBank/DDBJ whole genome shotgun (WGS) entry which is preliminary data.</text>
</comment>
<accession>A0A4Q9QMF2</accession>
<dbReference type="EMBL" id="QJUI01000011">
    <property type="protein sequence ID" value="TBU77902.1"/>
    <property type="molecule type" value="Genomic_DNA"/>
</dbReference>
<dbReference type="AlphaFoldDB" id="A0A4Q9QMF2"/>
<organism evidence="1 2">
    <name type="scientific">Phytopseudomonas daroniae</name>
    <dbReference type="NCBI Taxonomy" id="2487519"/>
    <lineage>
        <taxon>Bacteria</taxon>
        <taxon>Pseudomonadati</taxon>
        <taxon>Pseudomonadota</taxon>
        <taxon>Gammaproteobacteria</taxon>
        <taxon>Pseudomonadales</taxon>
        <taxon>Pseudomonadaceae</taxon>
        <taxon>Phytopseudomonas</taxon>
    </lineage>
</organism>
<evidence type="ECO:0000313" key="2">
    <source>
        <dbReference type="Proteomes" id="UP000292302"/>
    </source>
</evidence>
<evidence type="ECO:0000313" key="1">
    <source>
        <dbReference type="EMBL" id="TBU77902.1"/>
    </source>
</evidence>